<feature type="domain" description="Large ribosomal subunit protein uL15/eL18" evidence="3">
    <location>
        <begin position="1"/>
        <end position="49"/>
    </location>
</feature>
<evidence type="ECO:0000259" key="3">
    <source>
        <dbReference type="Pfam" id="PF17135"/>
    </source>
</evidence>
<dbReference type="Proteomes" id="UP000737018">
    <property type="component" value="Unassembled WGS sequence"/>
</dbReference>
<organism evidence="4 5">
    <name type="scientific">Castanea mollissima</name>
    <name type="common">Chinese chestnut</name>
    <dbReference type="NCBI Taxonomy" id="60419"/>
    <lineage>
        <taxon>Eukaryota</taxon>
        <taxon>Viridiplantae</taxon>
        <taxon>Streptophyta</taxon>
        <taxon>Embryophyta</taxon>
        <taxon>Tracheophyta</taxon>
        <taxon>Spermatophyta</taxon>
        <taxon>Magnoliopsida</taxon>
        <taxon>eudicotyledons</taxon>
        <taxon>Gunneridae</taxon>
        <taxon>Pentapetalae</taxon>
        <taxon>rosids</taxon>
        <taxon>fabids</taxon>
        <taxon>Fagales</taxon>
        <taxon>Fagaceae</taxon>
        <taxon>Castanea</taxon>
    </lineage>
</organism>
<evidence type="ECO:0000256" key="1">
    <source>
        <dbReference type="ARBA" id="ARBA00022980"/>
    </source>
</evidence>
<dbReference type="GO" id="GO:0003735">
    <property type="term" value="F:structural constituent of ribosome"/>
    <property type="evidence" value="ECO:0007669"/>
    <property type="project" value="InterPro"/>
</dbReference>
<evidence type="ECO:0000313" key="5">
    <source>
        <dbReference type="Proteomes" id="UP000737018"/>
    </source>
</evidence>
<protein>
    <recommendedName>
        <fullName evidence="3">Large ribosomal subunit protein uL15/eL18 domain-containing protein</fullName>
    </recommendedName>
</protein>
<evidence type="ECO:0000256" key="2">
    <source>
        <dbReference type="ARBA" id="ARBA00023274"/>
    </source>
</evidence>
<gene>
    <name evidence="4" type="ORF">CMV_030548</name>
</gene>
<dbReference type="GO" id="GO:0006412">
    <property type="term" value="P:translation"/>
    <property type="evidence" value="ECO:0007669"/>
    <property type="project" value="InterPro"/>
</dbReference>
<keyword evidence="5" id="KW-1185">Reference proteome</keyword>
<proteinExistence type="predicted"/>
<dbReference type="OrthoDB" id="6353017at2759"/>
<name>A0A8J4Q2Y5_9ROSI</name>
<dbReference type="InterPro" id="IPR000039">
    <property type="entry name" value="Ribosomal_eL18"/>
</dbReference>
<comment type="caution">
    <text evidence="4">The sequence shown here is derived from an EMBL/GenBank/DDBJ whole genome shotgun (WGS) entry which is preliminary data.</text>
</comment>
<reference evidence="4" key="1">
    <citation type="submission" date="2020-03" db="EMBL/GenBank/DDBJ databases">
        <title>Castanea mollissima Vanexum genome sequencing.</title>
        <authorList>
            <person name="Staton M."/>
        </authorList>
    </citation>
    <scope>NUCLEOTIDE SEQUENCE</scope>
    <source>
        <tissue evidence="4">Leaf</tissue>
    </source>
</reference>
<dbReference type="InterPro" id="IPR021131">
    <property type="entry name" value="Ribosomal_uL15/eL18"/>
</dbReference>
<dbReference type="Pfam" id="PF17135">
    <property type="entry name" value="Ribosomal_L18"/>
    <property type="match status" value="1"/>
</dbReference>
<dbReference type="GO" id="GO:0022625">
    <property type="term" value="C:cytosolic large ribosomal subunit"/>
    <property type="evidence" value="ECO:0007669"/>
    <property type="project" value="TreeGrafter"/>
</dbReference>
<keyword evidence="1" id="KW-0689">Ribosomal protein</keyword>
<keyword evidence="2" id="KW-0687">Ribonucleoprotein</keyword>
<dbReference type="PANTHER" id="PTHR10934:SF25">
    <property type="entry name" value="LARGE RIBOSOMAL SUBUNIT PROTEIN EL18X-RELATED"/>
    <property type="match status" value="1"/>
</dbReference>
<accession>A0A8J4Q2Y5</accession>
<dbReference type="Gene3D" id="3.100.10.10">
    <property type="match status" value="1"/>
</dbReference>
<sequence>MSKVNKPPLSLSKLIRYMEGKDGKIAVVVGTVTNDIRVYEVPALKASNLVYKLVGSNGFEMLANVSF</sequence>
<dbReference type="PANTHER" id="PTHR10934">
    <property type="entry name" value="60S RIBOSOMAL PROTEIN L18"/>
    <property type="match status" value="1"/>
</dbReference>
<dbReference type="AlphaFoldDB" id="A0A8J4Q2Y5"/>
<dbReference type="GO" id="GO:0003723">
    <property type="term" value="F:RNA binding"/>
    <property type="evidence" value="ECO:0007669"/>
    <property type="project" value="TreeGrafter"/>
</dbReference>
<dbReference type="EMBL" id="JRKL02013324">
    <property type="protein sequence ID" value="KAF3942830.1"/>
    <property type="molecule type" value="Genomic_DNA"/>
</dbReference>
<evidence type="ECO:0000313" key="4">
    <source>
        <dbReference type="EMBL" id="KAF3942830.1"/>
    </source>
</evidence>